<accession>A0A239BFF3</accession>
<protein>
    <submittedName>
        <fullName evidence="2">Uncharacterized protein</fullName>
    </submittedName>
</protein>
<keyword evidence="1" id="KW-1133">Transmembrane helix</keyword>
<evidence type="ECO:0000313" key="3">
    <source>
        <dbReference type="Proteomes" id="UP000198304"/>
    </source>
</evidence>
<keyword evidence="3" id="KW-1185">Reference proteome</keyword>
<gene>
    <name evidence="2" type="ORF">SAMN05446037_1003223</name>
</gene>
<dbReference type="EMBL" id="FZOJ01000003">
    <property type="protein sequence ID" value="SNS06449.1"/>
    <property type="molecule type" value="Genomic_DNA"/>
</dbReference>
<organism evidence="2 3">
    <name type="scientific">Anaerovirgula multivorans</name>
    <dbReference type="NCBI Taxonomy" id="312168"/>
    <lineage>
        <taxon>Bacteria</taxon>
        <taxon>Bacillati</taxon>
        <taxon>Bacillota</taxon>
        <taxon>Clostridia</taxon>
        <taxon>Peptostreptococcales</taxon>
        <taxon>Natronincolaceae</taxon>
        <taxon>Anaerovirgula</taxon>
    </lineage>
</organism>
<dbReference type="RefSeq" id="WP_089281700.1">
    <property type="nucleotide sequence ID" value="NZ_FZOJ01000003.1"/>
</dbReference>
<feature type="transmembrane region" description="Helical" evidence="1">
    <location>
        <begin position="35"/>
        <end position="55"/>
    </location>
</feature>
<proteinExistence type="predicted"/>
<reference evidence="2 3" key="1">
    <citation type="submission" date="2017-06" db="EMBL/GenBank/DDBJ databases">
        <authorList>
            <person name="Kim H.J."/>
            <person name="Triplett B.A."/>
        </authorList>
    </citation>
    <scope>NUCLEOTIDE SEQUENCE [LARGE SCALE GENOMIC DNA]</scope>
    <source>
        <strain evidence="2 3">SCA</strain>
    </source>
</reference>
<sequence length="61" mass="6909">MYLELEIINCINTTSTLSSERLSIEGFQGMLNLKIIWSLFASIGIALSIYENAIYHNLIQT</sequence>
<dbReference type="AlphaFoldDB" id="A0A239BFF3"/>
<evidence type="ECO:0000313" key="2">
    <source>
        <dbReference type="EMBL" id="SNS06449.1"/>
    </source>
</evidence>
<keyword evidence="1" id="KW-0472">Membrane</keyword>
<dbReference type="Proteomes" id="UP000198304">
    <property type="component" value="Unassembled WGS sequence"/>
</dbReference>
<keyword evidence="1" id="KW-0812">Transmembrane</keyword>
<name>A0A239BFF3_9FIRM</name>
<evidence type="ECO:0000256" key="1">
    <source>
        <dbReference type="SAM" id="Phobius"/>
    </source>
</evidence>